<dbReference type="SUPFAM" id="SSF53335">
    <property type="entry name" value="S-adenosyl-L-methionine-dependent methyltransferases"/>
    <property type="match status" value="1"/>
</dbReference>
<dbReference type="InterPro" id="IPR020598">
    <property type="entry name" value="rRNA_Ade_methylase_Trfase_N"/>
</dbReference>
<evidence type="ECO:0000313" key="11">
    <source>
        <dbReference type="Proteomes" id="UP000178911"/>
    </source>
</evidence>
<comment type="function">
    <text evidence="7">Specifically dimethylates two adjacent adenosines (A1518 and A1519) in the loop of a conserved hairpin near the 3'-end of 16S rRNA in the 30S particle. May play a critical role in biogenesis of 30S subunits.</text>
</comment>
<comment type="catalytic activity">
    <reaction evidence="7">
        <text>adenosine(1518)/adenosine(1519) in 16S rRNA + 4 S-adenosyl-L-methionine = N(6)-dimethyladenosine(1518)/N(6)-dimethyladenosine(1519) in 16S rRNA + 4 S-adenosyl-L-homocysteine + 4 H(+)</text>
        <dbReference type="Rhea" id="RHEA:19609"/>
        <dbReference type="Rhea" id="RHEA-COMP:10232"/>
        <dbReference type="Rhea" id="RHEA-COMP:10233"/>
        <dbReference type="ChEBI" id="CHEBI:15378"/>
        <dbReference type="ChEBI" id="CHEBI:57856"/>
        <dbReference type="ChEBI" id="CHEBI:59789"/>
        <dbReference type="ChEBI" id="CHEBI:74411"/>
        <dbReference type="ChEBI" id="CHEBI:74493"/>
        <dbReference type="EC" id="2.1.1.182"/>
    </reaction>
</comment>
<organism evidence="10 11">
    <name type="scientific">Candidatus Yanofskybacteria bacterium RIFCSPLOWO2_01_FULL_43_22</name>
    <dbReference type="NCBI Taxonomy" id="1802695"/>
    <lineage>
        <taxon>Bacteria</taxon>
        <taxon>Candidatus Yanofskyibacteriota</taxon>
    </lineage>
</organism>
<dbReference type="SMART" id="SM00650">
    <property type="entry name" value="rADc"/>
    <property type="match status" value="1"/>
</dbReference>
<dbReference type="NCBIfam" id="TIGR00755">
    <property type="entry name" value="ksgA"/>
    <property type="match status" value="1"/>
</dbReference>
<dbReference type="InterPro" id="IPR011530">
    <property type="entry name" value="rRNA_adenine_dimethylase"/>
</dbReference>
<evidence type="ECO:0000256" key="2">
    <source>
        <dbReference type="ARBA" id="ARBA00022552"/>
    </source>
</evidence>
<keyword evidence="4 7" id="KW-0808">Transferase</keyword>
<dbReference type="PANTHER" id="PTHR11727">
    <property type="entry name" value="DIMETHYLADENOSINE TRANSFERASE"/>
    <property type="match status" value="1"/>
</dbReference>
<comment type="caution">
    <text evidence="10">The sequence shown here is derived from an EMBL/GenBank/DDBJ whole genome shotgun (WGS) entry which is preliminary data.</text>
</comment>
<keyword evidence="2 7" id="KW-0698">rRNA processing</keyword>
<dbReference type="Gene3D" id="1.10.8.100">
    <property type="entry name" value="Ribosomal RNA adenine dimethylase-like, domain 2"/>
    <property type="match status" value="1"/>
</dbReference>
<evidence type="ECO:0000256" key="7">
    <source>
        <dbReference type="HAMAP-Rule" id="MF_00607"/>
    </source>
</evidence>
<dbReference type="InterPro" id="IPR001737">
    <property type="entry name" value="KsgA/Erm"/>
</dbReference>
<dbReference type="InterPro" id="IPR020596">
    <property type="entry name" value="rRNA_Ade_Mease_Trfase_CS"/>
</dbReference>
<protein>
    <recommendedName>
        <fullName evidence="7">Ribosomal RNA small subunit methyltransferase A</fullName>
        <ecNumber evidence="7">2.1.1.182</ecNumber>
    </recommendedName>
    <alternativeName>
        <fullName evidence="7">16S rRNA (adenine(1518)-N(6)/adenine(1519)-N(6))-dimethyltransferase</fullName>
    </alternativeName>
    <alternativeName>
        <fullName evidence="7">16S rRNA dimethyladenosine transferase</fullName>
    </alternativeName>
    <alternativeName>
        <fullName evidence="7">16S rRNA dimethylase</fullName>
    </alternativeName>
    <alternativeName>
        <fullName evidence="7">S-adenosylmethionine-6-N', N'-adenosyl(rRNA) dimethyltransferase</fullName>
    </alternativeName>
</protein>
<evidence type="ECO:0000256" key="6">
    <source>
        <dbReference type="ARBA" id="ARBA00022884"/>
    </source>
</evidence>
<dbReference type="InterPro" id="IPR023165">
    <property type="entry name" value="rRNA_Ade_diMease-like_C"/>
</dbReference>
<dbReference type="Proteomes" id="UP000178911">
    <property type="component" value="Unassembled WGS sequence"/>
</dbReference>
<keyword evidence="3 7" id="KW-0489">Methyltransferase</keyword>
<reference evidence="10 11" key="1">
    <citation type="journal article" date="2016" name="Nat. Commun.">
        <title>Thousands of microbial genomes shed light on interconnected biogeochemical processes in an aquifer system.</title>
        <authorList>
            <person name="Anantharaman K."/>
            <person name="Brown C.T."/>
            <person name="Hug L.A."/>
            <person name="Sharon I."/>
            <person name="Castelle C.J."/>
            <person name="Probst A.J."/>
            <person name="Thomas B.C."/>
            <person name="Singh A."/>
            <person name="Wilkins M.J."/>
            <person name="Karaoz U."/>
            <person name="Brodie E.L."/>
            <person name="Williams K.H."/>
            <person name="Hubbard S.S."/>
            <person name="Banfield J.F."/>
        </authorList>
    </citation>
    <scope>NUCLEOTIDE SEQUENCE [LARGE SCALE GENOMIC DNA]</scope>
</reference>
<feature type="binding site" evidence="7 8">
    <location>
        <position position="23"/>
    </location>
    <ligand>
        <name>S-adenosyl-L-methionine</name>
        <dbReference type="ChEBI" id="CHEBI:59789"/>
    </ligand>
</feature>
<dbReference type="AlphaFoldDB" id="A0A1F8GEX5"/>
<keyword evidence="5 7" id="KW-0949">S-adenosyl-L-methionine</keyword>
<evidence type="ECO:0000256" key="3">
    <source>
        <dbReference type="ARBA" id="ARBA00022603"/>
    </source>
</evidence>
<dbReference type="EMBL" id="MGKJ01000014">
    <property type="protein sequence ID" value="OGN23932.1"/>
    <property type="molecule type" value="Genomic_DNA"/>
</dbReference>
<dbReference type="Pfam" id="PF00398">
    <property type="entry name" value="RrnaAD"/>
    <property type="match status" value="1"/>
</dbReference>
<dbReference type="CDD" id="cd02440">
    <property type="entry name" value="AdoMet_MTases"/>
    <property type="match status" value="1"/>
</dbReference>
<proteinExistence type="inferred from homology"/>
<accession>A0A1F8GEX5</accession>
<dbReference type="EC" id="2.1.1.182" evidence="7"/>
<feature type="binding site" evidence="7 8">
    <location>
        <position position="50"/>
    </location>
    <ligand>
        <name>S-adenosyl-L-methionine</name>
        <dbReference type="ChEBI" id="CHEBI:59789"/>
    </ligand>
</feature>
<comment type="subcellular location">
    <subcellularLocation>
        <location evidence="7">Cytoplasm</location>
    </subcellularLocation>
</comment>
<dbReference type="PANTHER" id="PTHR11727:SF7">
    <property type="entry name" value="DIMETHYLADENOSINE TRANSFERASE-RELATED"/>
    <property type="match status" value="1"/>
</dbReference>
<dbReference type="FunFam" id="3.40.50.150:FF:000023">
    <property type="entry name" value="Ribosomal RNA small subunit methyltransferase A"/>
    <property type="match status" value="1"/>
</dbReference>
<dbReference type="GO" id="GO:0052908">
    <property type="term" value="F:16S rRNA (adenine(1518)-N(6)/adenine(1519)-N(6))-dimethyltransferase activity"/>
    <property type="evidence" value="ECO:0007669"/>
    <property type="project" value="UniProtKB-EC"/>
</dbReference>
<dbReference type="PROSITE" id="PS01131">
    <property type="entry name" value="RRNA_A_DIMETH"/>
    <property type="match status" value="1"/>
</dbReference>
<dbReference type="GO" id="GO:0005829">
    <property type="term" value="C:cytosol"/>
    <property type="evidence" value="ECO:0007669"/>
    <property type="project" value="TreeGrafter"/>
</dbReference>
<evidence type="ECO:0000313" key="10">
    <source>
        <dbReference type="EMBL" id="OGN23932.1"/>
    </source>
</evidence>
<evidence type="ECO:0000256" key="1">
    <source>
        <dbReference type="ARBA" id="ARBA00022490"/>
    </source>
</evidence>
<comment type="similarity">
    <text evidence="7">Belongs to the class I-like SAM-binding methyltransferase superfamily. rRNA adenine N(6)-methyltransferase family. RsmA subfamily.</text>
</comment>
<dbReference type="HAMAP" id="MF_00607">
    <property type="entry name" value="16SrRNA_methyltr_A"/>
    <property type="match status" value="1"/>
</dbReference>
<evidence type="ECO:0000256" key="5">
    <source>
        <dbReference type="ARBA" id="ARBA00022691"/>
    </source>
</evidence>
<feature type="binding site" evidence="7 8">
    <location>
        <position position="71"/>
    </location>
    <ligand>
        <name>S-adenosyl-L-methionine</name>
        <dbReference type="ChEBI" id="CHEBI:59789"/>
    </ligand>
</feature>
<feature type="binding site" evidence="7 8">
    <location>
        <position position="25"/>
    </location>
    <ligand>
        <name>S-adenosyl-L-methionine</name>
        <dbReference type="ChEBI" id="CHEBI:59789"/>
    </ligand>
</feature>
<name>A0A1F8GEX5_9BACT</name>
<keyword evidence="6 7" id="KW-0694">RNA-binding</keyword>
<evidence type="ECO:0000256" key="4">
    <source>
        <dbReference type="ARBA" id="ARBA00022679"/>
    </source>
</evidence>
<keyword evidence="1 7" id="KW-0963">Cytoplasm</keyword>
<dbReference type="Gene3D" id="3.40.50.150">
    <property type="entry name" value="Vaccinia Virus protein VP39"/>
    <property type="match status" value="1"/>
</dbReference>
<sequence length="264" mass="30053">MVNLLKTDICKLIIYPKKSLGQNFLINRGVLKKIILAADLKEGDIVVEVGPGTGNLTKELAKIAKNVVAIEKDRGLIPVLKEGLRDYNNVEIIQEDVLKIDGANLLRYCANTYKLVGNIPYYITSYLLKTIFEKWPMPERIVLMVQKEVAQRIVAKPPKMNLLALSVQFYAEPKIISYVSRGSFRPMPKVDSAIIRLMPKNENYRTDPLLRYNLFKLIRTAFAGKRKQLKNTIGLEGLNKSGIKPEARPEELFLKDWIKIVSRV</sequence>
<feature type="binding site" evidence="7 8">
    <location>
        <position position="96"/>
    </location>
    <ligand>
        <name>S-adenosyl-L-methionine</name>
        <dbReference type="ChEBI" id="CHEBI:59789"/>
    </ligand>
</feature>
<dbReference type="GO" id="GO:0003723">
    <property type="term" value="F:RNA binding"/>
    <property type="evidence" value="ECO:0007669"/>
    <property type="project" value="UniProtKB-UniRule"/>
</dbReference>
<dbReference type="PROSITE" id="PS51689">
    <property type="entry name" value="SAM_RNA_A_N6_MT"/>
    <property type="match status" value="1"/>
</dbReference>
<evidence type="ECO:0000256" key="8">
    <source>
        <dbReference type="PROSITE-ProRule" id="PRU01026"/>
    </source>
</evidence>
<dbReference type="STRING" id="1802695.A3A13_02500"/>
<gene>
    <name evidence="7" type="primary">rsmA</name>
    <name evidence="7" type="synonym">ksgA</name>
    <name evidence="10" type="ORF">A3A13_02500</name>
</gene>
<feature type="domain" description="Ribosomal RNA adenine methylase transferase N-terminal" evidence="9">
    <location>
        <begin position="30"/>
        <end position="201"/>
    </location>
</feature>
<dbReference type="InterPro" id="IPR029063">
    <property type="entry name" value="SAM-dependent_MTases_sf"/>
</dbReference>
<feature type="binding site" evidence="7 8">
    <location>
        <position position="118"/>
    </location>
    <ligand>
        <name>S-adenosyl-L-methionine</name>
        <dbReference type="ChEBI" id="CHEBI:59789"/>
    </ligand>
</feature>
<evidence type="ECO:0000259" key="9">
    <source>
        <dbReference type="SMART" id="SM00650"/>
    </source>
</evidence>